<dbReference type="EMBL" id="FUEZ01000003">
    <property type="protein sequence ID" value="SPM38815.1"/>
    <property type="molecule type" value="Genomic_DNA"/>
</dbReference>
<dbReference type="InterPro" id="IPR036689">
    <property type="entry name" value="ESAT-6-like_sf"/>
</dbReference>
<evidence type="ECO:0000313" key="3">
    <source>
        <dbReference type="Proteomes" id="UP000240424"/>
    </source>
</evidence>
<gene>
    <name evidence="2" type="ORF">MNAB215_996</name>
</gene>
<comment type="similarity">
    <text evidence="1">Belongs to the WXG100 family.</text>
</comment>
<evidence type="ECO:0000313" key="2">
    <source>
        <dbReference type="EMBL" id="SPM38815.1"/>
    </source>
</evidence>
<organism evidence="2 3">
    <name type="scientific">Mycobacterium numidiamassiliense</name>
    <dbReference type="NCBI Taxonomy" id="1841861"/>
    <lineage>
        <taxon>Bacteria</taxon>
        <taxon>Bacillati</taxon>
        <taxon>Actinomycetota</taxon>
        <taxon>Actinomycetes</taxon>
        <taxon>Mycobacteriales</taxon>
        <taxon>Mycobacteriaceae</taxon>
        <taxon>Mycobacterium</taxon>
    </lineage>
</organism>
<protein>
    <recommendedName>
        <fullName evidence="1">ESAT-6-like protein</fullName>
    </recommendedName>
</protein>
<accession>A0A2U3P573</accession>
<dbReference type="AlphaFoldDB" id="A0A2U3P573"/>
<reference evidence="2 3" key="1">
    <citation type="submission" date="2017-01" db="EMBL/GenBank/DDBJ databases">
        <authorList>
            <consortium name="Urmite Genomes"/>
        </authorList>
    </citation>
    <scope>NUCLEOTIDE SEQUENCE [LARGE SCALE GENOMIC DNA]</scope>
    <source>
        <strain evidence="2 3">AB215</strain>
    </source>
</reference>
<dbReference type="Pfam" id="PF06013">
    <property type="entry name" value="WXG100"/>
    <property type="match status" value="1"/>
</dbReference>
<sequence length="103" mass="10755">MAADENLRVDPQMMQGFAQGLLGAAESLRNQLSELDGQIGEMLGGWQGASGSAYGSAWQLWHRGAVEVETGLSMLSKAVGKAGTGYAQNDAASAQSLRVVRGE</sequence>
<dbReference type="STRING" id="1841861.GCA_900157365_05199"/>
<name>A0A2U3P573_9MYCO</name>
<keyword evidence="3" id="KW-1185">Reference proteome</keyword>
<evidence type="ECO:0000256" key="1">
    <source>
        <dbReference type="RuleBase" id="RU362001"/>
    </source>
</evidence>
<dbReference type="NCBIfam" id="TIGR03930">
    <property type="entry name" value="WXG100_ESAT6"/>
    <property type="match status" value="1"/>
</dbReference>
<dbReference type="InterPro" id="IPR010310">
    <property type="entry name" value="T7SS_ESAT-6-like"/>
</dbReference>
<dbReference type="Proteomes" id="UP000240424">
    <property type="component" value="Unassembled WGS sequence"/>
</dbReference>
<dbReference type="SUPFAM" id="SSF140453">
    <property type="entry name" value="EsxAB dimer-like"/>
    <property type="match status" value="1"/>
</dbReference>
<dbReference type="RefSeq" id="WP_077077708.1">
    <property type="nucleotide sequence ID" value="NZ_FUEZ01000003.1"/>
</dbReference>
<proteinExistence type="inferred from homology"/>
<dbReference type="Gene3D" id="1.10.287.1060">
    <property type="entry name" value="ESAT-6-like"/>
    <property type="match status" value="1"/>
</dbReference>
<dbReference type="OrthoDB" id="3787781at2"/>